<evidence type="ECO:0008006" key="6">
    <source>
        <dbReference type="Google" id="ProtNLM"/>
    </source>
</evidence>
<evidence type="ECO:0000256" key="3">
    <source>
        <dbReference type="ARBA" id="ARBA00023180"/>
    </source>
</evidence>
<dbReference type="InterPro" id="IPR010255">
    <property type="entry name" value="Haem_peroxidase_sf"/>
</dbReference>
<proteinExistence type="predicted"/>
<keyword evidence="2" id="KW-0964">Secreted</keyword>
<gene>
    <name evidence="4" type="ORF">J4G78_06505</name>
</gene>
<keyword evidence="5" id="KW-1185">Reference proteome</keyword>
<reference evidence="4 5" key="1">
    <citation type="submission" date="2021-03" db="EMBL/GenBank/DDBJ databases">
        <title>Complete genome of Parasphingorhabdus_sp.JHSY0214.</title>
        <authorList>
            <person name="Yoo J.H."/>
            <person name="Bae J.W."/>
        </authorList>
    </citation>
    <scope>NUCLEOTIDE SEQUENCE [LARGE SCALE GENOMIC DNA]</scope>
    <source>
        <strain evidence="4 5">JHSY0214</strain>
    </source>
</reference>
<dbReference type="Pfam" id="PF03098">
    <property type="entry name" value="An_peroxidase"/>
    <property type="match status" value="1"/>
</dbReference>
<evidence type="ECO:0000256" key="2">
    <source>
        <dbReference type="ARBA" id="ARBA00022525"/>
    </source>
</evidence>
<dbReference type="PANTHER" id="PTHR11475">
    <property type="entry name" value="OXIDASE/PEROXIDASE"/>
    <property type="match status" value="1"/>
</dbReference>
<evidence type="ECO:0000313" key="5">
    <source>
        <dbReference type="Proteomes" id="UP000663923"/>
    </source>
</evidence>
<evidence type="ECO:0000313" key="4">
    <source>
        <dbReference type="EMBL" id="QTD57191.1"/>
    </source>
</evidence>
<dbReference type="Proteomes" id="UP000663923">
    <property type="component" value="Chromosome"/>
</dbReference>
<dbReference type="Gene3D" id="1.10.640.10">
    <property type="entry name" value="Haem peroxidase domain superfamily, animal type"/>
    <property type="match status" value="1"/>
</dbReference>
<protein>
    <recommendedName>
        <fullName evidence="6">Peroxidase</fullName>
    </recommendedName>
</protein>
<comment type="subcellular location">
    <subcellularLocation>
        <location evidence="1">Secreted</location>
    </subcellularLocation>
</comment>
<name>A0ABX7T7W2_9SPHN</name>
<dbReference type="CDD" id="cd09819">
    <property type="entry name" value="An_peroxidase_bacterial_1"/>
    <property type="match status" value="1"/>
</dbReference>
<accession>A0ABX7T7W2</accession>
<sequence length="497" mass="55060">MTMRMSHGEKLGGKNLHQMQDQMQQANLTLNDPGPLQDGTFPFSYMFPNLQNSSSRLIEENQTVDNLLELAKAIAATPADQDVDGPIPAAYTYFGQFIDHDLTLDISSGEIDEDNLYEILKDPTSTLRSHRSPFLELDSIYNAPAPRQPEDKAKMLLDPTDGGPLDDPFHDLPRENMDDTSCRHGRVALTGDPRNDENLVVGQLHVAFLRAHNALVNKASTGGKGDTRFIEAQGNLVRLYQSVIVNDYLPRICDREIVADVFENGPSFLKWSDRSKVAMPLEFSAAAFRFGHSMVRGRYGVNDSFPDQSLEELFTFTSLSGSISGNLPDSWRLDWDRFSDRSDHTELNMARKIDARIALSLANLQHCGEPVGSMIARQLSALNLVRGYRLRLPTGQAVADCIGTDVLQGNDFLDILPPEQKQAVSAGGFHNRTPLWYYILAESGDPSGVNGNHLGSVGSRIVAETFWNILCYSRPYKSGKSDGNKNELPDILKMAGV</sequence>
<dbReference type="SUPFAM" id="SSF48113">
    <property type="entry name" value="Heme-dependent peroxidases"/>
    <property type="match status" value="1"/>
</dbReference>
<dbReference type="InterPro" id="IPR019791">
    <property type="entry name" value="Haem_peroxidase_animal"/>
</dbReference>
<keyword evidence="3" id="KW-0325">Glycoprotein</keyword>
<dbReference type="RefSeq" id="WP_207989465.1">
    <property type="nucleotide sequence ID" value="NZ_CP071794.1"/>
</dbReference>
<dbReference type="PROSITE" id="PS50292">
    <property type="entry name" value="PEROXIDASE_3"/>
    <property type="match status" value="1"/>
</dbReference>
<dbReference type="EMBL" id="CP071794">
    <property type="protein sequence ID" value="QTD57191.1"/>
    <property type="molecule type" value="Genomic_DNA"/>
</dbReference>
<organism evidence="4 5">
    <name type="scientific">Parasphingorhabdus cellanae</name>
    <dbReference type="NCBI Taxonomy" id="2806553"/>
    <lineage>
        <taxon>Bacteria</taxon>
        <taxon>Pseudomonadati</taxon>
        <taxon>Pseudomonadota</taxon>
        <taxon>Alphaproteobacteria</taxon>
        <taxon>Sphingomonadales</taxon>
        <taxon>Sphingomonadaceae</taxon>
        <taxon>Parasphingorhabdus</taxon>
    </lineage>
</organism>
<dbReference type="InterPro" id="IPR037120">
    <property type="entry name" value="Haem_peroxidase_sf_animal"/>
</dbReference>
<dbReference type="PANTHER" id="PTHR11475:SF4">
    <property type="entry name" value="CHORION PEROXIDASE"/>
    <property type="match status" value="1"/>
</dbReference>
<evidence type="ECO:0000256" key="1">
    <source>
        <dbReference type="ARBA" id="ARBA00004613"/>
    </source>
</evidence>